<proteinExistence type="predicted"/>
<protein>
    <submittedName>
        <fullName evidence="1">Uncharacterized protein</fullName>
    </submittedName>
</protein>
<sequence>MVVVYSCGRRGEAALGPGLYNTPASPLKMPSVVERAAFLSRAEPGGGPGGEVRVYGVGPWWWEVPACPWPTVAWDSALVQPMGHLGLVHCKI</sequence>
<gene>
    <name evidence="1" type="ORF">Pcinc_030156</name>
</gene>
<dbReference type="EMBL" id="JAWQEG010003863">
    <property type="protein sequence ID" value="KAK3864131.1"/>
    <property type="molecule type" value="Genomic_DNA"/>
</dbReference>
<evidence type="ECO:0000313" key="2">
    <source>
        <dbReference type="Proteomes" id="UP001286313"/>
    </source>
</evidence>
<reference evidence="1" key="1">
    <citation type="submission" date="2023-10" db="EMBL/GenBank/DDBJ databases">
        <title>Genome assemblies of two species of porcelain crab, Petrolisthes cinctipes and Petrolisthes manimaculis (Anomura: Porcellanidae).</title>
        <authorList>
            <person name="Angst P."/>
        </authorList>
    </citation>
    <scope>NUCLEOTIDE SEQUENCE</scope>
    <source>
        <strain evidence="1">PB745_01</strain>
        <tissue evidence="1">Gill</tissue>
    </source>
</reference>
<organism evidence="1 2">
    <name type="scientific">Petrolisthes cinctipes</name>
    <name type="common">Flat porcelain crab</name>
    <dbReference type="NCBI Taxonomy" id="88211"/>
    <lineage>
        <taxon>Eukaryota</taxon>
        <taxon>Metazoa</taxon>
        <taxon>Ecdysozoa</taxon>
        <taxon>Arthropoda</taxon>
        <taxon>Crustacea</taxon>
        <taxon>Multicrustacea</taxon>
        <taxon>Malacostraca</taxon>
        <taxon>Eumalacostraca</taxon>
        <taxon>Eucarida</taxon>
        <taxon>Decapoda</taxon>
        <taxon>Pleocyemata</taxon>
        <taxon>Anomura</taxon>
        <taxon>Galatheoidea</taxon>
        <taxon>Porcellanidae</taxon>
        <taxon>Petrolisthes</taxon>
    </lineage>
</organism>
<comment type="caution">
    <text evidence="1">The sequence shown here is derived from an EMBL/GenBank/DDBJ whole genome shotgun (WGS) entry which is preliminary data.</text>
</comment>
<name>A0AAE1EZC9_PETCI</name>
<dbReference type="AlphaFoldDB" id="A0AAE1EZC9"/>
<accession>A0AAE1EZC9</accession>
<evidence type="ECO:0000313" key="1">
    <source>
        <dbReference type="EMBL" id="KAK3864131.1"/>
    </source>
</evidence>
<keyword evidence="2" id="KW-1185">Reference proteome</keyword>
<dbReference type="Proteomes" id="UP001286313">
    <property type="component" value="Unassembled WGS sequence"/>
</dbReference>